<accession>E9HN11</accession>
<dbReference type="GO" id="GO:0006289">
    <property type="term" value="P:nucleotide-excision repair"/>
    <property type="evidence" value="ECO:0000318"/>
    <property type="project" value="GO_Central"/>
</dbReference>
<organism evidence="4 5">
    <name type="scientific">Daphnia pulex</name>
    <name type="common">Water flea</name>
    <dbReference type="NCBI Taxonomy" id="6669"/>
    <lineage>
        <taxon>Eukaryota</taxon>
        <taxon>Metazoa</taxon>
        <taxon>Ecdysozoa</taxon>
        <taxon>Arthropoda</taxon>
        <taxon>Crustacea</taxon>
        <taxon>Branchiopoda</taxon>
        <taxon>Diplostraca</taxon>
        <taxon>Cladocera</taxon>
        <taxon>Anomopoda</taxon>
        <taxon>Daphniidae</taxon>
        <taxon>Daphnia</taxon>
    </lineage>
</organism>
<dbReference type="eggNOG" id="KOG0851">
    <property type="taxonomic scope" value="Eukaryota"/>
</dbReference>
<evidence type="ECO:0008006" key="6">
    <source>
        <dbReference type="Google" id="ProtNLM"/>
    </source>
</evidence>
<dbReference type="InterPro" id="IPR031657">
    <property type="entry name" value="REPA_OB_2"/>
</dbReference>
<dbReference type="InterPro" id="IPR007199">
    <property type="entry name" value="Rep_factor-A_N"/>
</dbReference>
<evidence type="ECO:0000256" key="1">
    <source>
        <dbReference type="ARBA" id="ARBA00023125"/>
    </source>
</evidence>
<dbReference type="GO" id="GO:0043047">
    <property type="term" value="F:single-stranded telomeric DNA binding"/>
    <property type="evidence" value="ECO:0000318"/>
    <property type="project" value="GO_Central"/>
</dbReference>
<dbReference type="STRING" id="6669.E9HN11"/>
<dbReference type="GO" id="GO:0005662">
    <property type="term" value="C:DNA replication factor A complex"/>
    <property type="evidence" value="ECO:0000318"/>
    <property type="project" value="GO_Central"/>
</dbReference>
<evidence type="ECO:0000259" key="2">
    <source>
        <dbReference type="Pfam" id="PF04057"/>
    </source>
</evidence>
<keyword evidence="5" id="KW-1185">Reference proteome</keyword>
<dbReference type="InParanoid" id="E9HN11"/>
<name>E9HN11_DAPPU</name>
<dbReference type="GO" id="GO:0003684">
    <property type="term" value="F:damaged DNA binding"/>
    <property type="evidence" value="ECO:0000318"/>
    <property type="project" value="GO_Central"/>
</dbReference>
<dbReference type="PhylomeDB" id="E9HN11"/>
<dbReference type="AlphaFoldDB" id="E9HN11"/>
<feature type="domain" description="Replication factor-A protein 1 N-terminal" evidence="2">
    <location>
        <begin position="12"/>
        <end position="92"/>
    </location>
</feature>
<dbReference type="Pfam" id="PF16900">
    <property type="entry name" value="REPA_OB_2"/>
    <property type="match status" value="1"/>
</dbReference>
<evidence type="ECO:0000259" key="3">
    <source>
        <dbReference type="Pfam" id="PF16900"/>
    </source>
</evidence>
<dbReference type="OrthoDB" id="1751331at2759"/>
<keyword evidence="1" id="KW-0238">DNA-binding</keyword>
<dbReference type="SUPFAM" id="SSF50249">
    <property type="entry name" value="Nucleic acid-binding proteins"/>
    <property type="match status" value="2"/>
</dbReference>
<feature type="domain" description="Replication protein A OB" evidence="3">
    <location>
        <begin position="132"/>
        <end position="219"/>
    </location>
</feature>
<proteinExistence type="predicted"/>
<dbReference type="GO" id="GO:0007004">
    <property type="term" value="P:telomere maintenance via telomerase"/>
    <property type="evidence" value="ECO:0000318"/>
    <property type="project" value="GO_Central"/>
</dbReference>
<dbReference type="KEGG" id="dpx:DAPPUDRAFT_331651"/>
<gene>
    <name evidence="4" type="ORF">DAPPUDRAFT_331651</name>
</gene>
<protein>
    <recommendedName>
        <fullName evidence="6">Replication protein A OB domain-containing protein</fullName>
    </recommendedName>
</protein>
<dbReference type="GO" id="GO:0051321">
    <property type="term" value="P:meiotic cell cycle"/>
    <property type="evidence" value="ECO:0000318"/>
    <property type="project" value="GO_Central"/>
</dbReference>
<dbReference type="GO" id="GO:0006260">
    <property type="term" value="P:DNA replication"/>
    <property type="evidence" value="ECO:0000318"/>
    <property type="project" value="GO_Central"/>
</dbReference>
<dbReference type="InterPro" id="IPR012340">
    <property type="entry name" value="NA-bd_OB-fold"/>
</dbReference>
<dbReference type="HOGENOM" id="CLU_1134546_0_0_1"/>
<evidence type="ECO:0000313" key="5">
    <source>
        <dbReference type="Proteomes" id="UP000000305"/>
    </source>
</evidence>
<dbReference type="Pfam" id="PF04057">
    <property type="entry name" value="Rep-A_N"/>
    <property type="match status" value="1"/>
</dbReference>
<evidence type="ECO:0000313" key="4">
    <source>
        <dbReference type="EMBL" id="EFX66876.1"/>
    </source>
</evidence>
<sequence>MNRRSPRNLQALTTGAIPSIIKNGLPKNKTVILQVLDYKAVKGDKQDRYRLLISDGKYSYEYGMLATHLNHLIVDGQLKNFTIIKVEEKIGNPQTLNDVGEVTEEATVKPANNKYSSMRNGYEITFNQNTALPNLENDSIVDVIGLVLYSSEFVFIDKKNKVSRFLEAKLVGSTNTEVTLSLLGKLVDQRIVAYKGVKISNNFGGCYLETLSSTVVQVNPAMNEAHQLREWYNNETQRKFDEILQ</sequence>
<dbReference type="EMBL" id="GL732692">
    <property type="protein sequence ID" value="EFX66876.1"/>
    <property type="molecule type" value="Genomic_DNA"/>
</dbReference>
<dbReference type="Proteomes" id="UP000000305">
    <property type="component" value="Unassembled WGS sequence"/>
</dbReference>
<dbReference type="GO" id="GO:0000724">
    <property type="term" value="P:double-strand break repair via homologous recombination"/>
    <property type="evidence" value="ECO:0000318"/>
    <property type="project" value="GO_Central"/>
</dbReference>
<reference evidence="4 5" key="1">
    <citation type="journal article" date="2011" name="Science">
        <title>The ecoresponsive genome of Daphnia pulex.</title>
        <authorList>
            <person name="Colbourne J.K."/>
            <person name="Pfrender M.E."/>
            <person name="Gilbert D."/>
            <person name="Thomas W.K."/>
            <person name="Tucker A."/>
            <person name="Oakley T.H."/>
            <person name="Tokishita S."/>
            <person name="Aerts A."/>
            <person name="Arnold G.J."/>
            <person name="Basu M.K."/>
            <person name="Bauer D.J."/>
            <person name="Caceres C.E."/>
            <person name="Carmel L."/>
            <person name="Casola C."/>
            <person name="Choi J.H."/>
            <person name="Detter J.C."/>
            <person name="Dong Q."/>
            <person name="Dusheyko S."/>
            <person name="Eads B.D."/>
            <person name="Frohlich T."/>
            <person name="Geiler-Samerotte K.A."/>
            <person name="Gerlach D."/>
            <person name="Hatcher P."/>
            <person name="Jogdeo S."/>
            <person name="Krijgsveld J."/>
            <person name="Kriventseva E.V."/>
            <person name="Kultz D."/>
            <person name="Laforsch C."/>
            <person name="Lindquist E."/>
            <person name="Lopez J."/>
            <person name="Manak J.R."/>
            <person name="Muller J."/>
            <person name="Pangilinan J."/>
            <person name="Patwardhan R.P."/>
            <person name="Pitluck S."/>
            <person name="Pritham E.J."/>
            <person name="Rechtsteiner A."/>
            <person name="Rho M."/>
            <person name="Rogozin I.B."/>
            <person name="Sakarya O."/>
            <person name="Salamov A."/>
            <person name="Schaack S."/>
            <person name="Shapiro H."/>
            <person name="Shiga Y."/>
            <person name="Skalitzky C."/>
            <person name="Smith Z."/>
            <person name="Souvorov A."/>
            <person name="Sung W."/>
            <person name="Tang Z."/>
            <person name="Tsuchiya D."/>
            <person name="Tu H."/>
            <person name="Vos H."/>
            <person name="Wang M."/>
            <person name="Wolf Y.I."/>
            <person name="Yamagata H."/>
            <person name="Yamada T."/>
            <person name="Ye Y."/>
            <person name="Shaw J.R."/>
            <person name="Andrews J."/>
            <person name="Crease T.J."/>
            <person name="Tang H."/>
            <person name="Lucas S.M."/>
            <person name="Robertson H.M."/>
            <person name="Bork P."/>
            <person name="Koonin E.V."/>
            <person name="Zdobnov E.M."/>
            <person name="Grigoriev I.V."/>
            <person name="Lynch M."/>
            <person name="Boore J.L."/>
        </authorList>
    </citation>
    <scope>NUCLEOTIDE SEQUENCE [LARGE SCALE GENOMIC DNA]</scope>
</reference>
<dbReference type="Gene3D" id="2.40.50.140">
    <property type="entry name" value="Nucleic acid-binding proteins"/>
    <property type="match status" value="2"/>
</dbReference>